<reference evidence="6" key="1">
    <citation type="submission" date="2022-07" db="EMBL/GenBank/DDBJ databases">
        <title>Phylogenomic reconstructions and comparative analyses of Kickxellomycotina fungi.</title>
        <authorList>
            <person name="Reynolds N.K."/>
            <person name="Stajich J.E."/>
            <person name="Barry K."/>
            <person name="Grigoriev I.V."/>
            <person name="Crous P."/>
            <person name="Smith M.E."/>
        </authorList>
    </citation>
    <scope>NUCLEOTIDE SEQUENCE</scope>
    <source>
        <strain evidence="6">NBRC 105414</strain>
    </source>
</reference>
<dbReference type="AlphaFoldDB" id="A0A9W8LFK4"/>
<protein>
    <recommendedName>
        <fullName evidence="8">DUF1014-domain-containing protein</fullName>
    </recommendedName>
</protein>
<comment type="caution">
    <text evidence="6">The sequence shown here is derived from an EMBL/GenBank/DDBJ whole genome shotgun (WGS) entry which is preliminary data.</text>
</comment>
<feature type="compositionally biased region" description="Basic and acidic residues" evidence="3">
    <location>
        <begin position="1"/>
        <end position="79"/>
    </location>
</feature>
<feature type="compositionally biased region" description="Basic and acidic residues" evidence="3">
    <location>
        <begin position="97"/>
        <end position="108"/>
    </location>
</feature>
<dbReference type="Pfam" id="PF22048">
    <property type="entry name" value="LSO1_2-like"/>
    <property type="match status" value="1"/>
</dbReference>
<comment type="similarity">
    <text evidence="1">Belongs to the CCDC124 family.</text>
</comment>
<dbReference type="PANTHER" id="PTHR21680:SF0">
    <property type="entry name" value="COILED-COIL DOMAIN-CONTAINING PROTEIN 124"/>
    <property type="match status" value="1"/>
</dbReference>
<evidence type="ECO:0000313" key="7">
    <source>
        <dbReference type="Proteomes" id="UP001140217"/>
    </source>
</evidence>
<dbReference type="GO" id="GO:0006366">
    <property type="term" value="P:transcription by RNA polymerase II"/>
    <property type="evidence" value="ECO:0007669"/>
    <property type="project" value="TreeGrafter"/>
</dbReference>
<dbReference type="PANTHER" id="PTHR21680">
    <property type="entry name" value="COILED-COIL DOMAIN-CONTAINING PROTEIN 124"/>
    <property type="match status" value="1"/>
</dbReference>
<feature type="domain" description="LSO1/LSO2" evidence="5">
    <location>
        <begin position="10"/>
        <end position="76"/>
    </location>
</feature>
<evidence type="ECO:0000256" key="2">
    <source>
        <dbReference type="ARBA" id="ARBA00023054"/>
    </source>
</evidence>
<keyword evidence="2" id="KW-0175">Coiled coil</keyword>
<keyword evidence="7" id="KW-1185">Reference proteome</keyword>
<evidence type="ECO:0000259" key="5">
    <source>
        <dbReference type="Pfam" id="PF22048"/>
    </source>
</evidence>
<gene>
    <name evidence="6" type="ORF">H4R18_003953</name>
</gene>
<evidence type="ECO:0000256" key="3">
    <source>
        <dbReference type="SAM" id="MobiDB-lite"/>
    </source>
</evidence>
<name>A0A9W8LFK4_9FUNG</name>
<dbReference type="EMBL" id="JANBUL010000172">
    <property type="protein sequence ID" value="KAJ2779557.1"/>
    <property type="molecule type" value="Genomic_DNA"/>
</dbReference>
<sequence length="246" mass="27029">MPKNFRGENSKAKAAKDKKAEAQAEKDARARQAKEADEARRWEAGAKKAGKKEDQEAKRLDKLARKKEADALLESENRSNAKPAPQKPHSIKASARGAEKKAEERAAAREAPPAAAAPIEAFAATGIDDALTLLNAVETPDDPAPGRTTAAMARKAAAVDRHPERRMKAALAEYTERMLPVIKDEHPGLRLTQMKEIIFKRWQKAPENPFNQAHVAYNAKQADVHGVVTQETQRALDRLRIDDPAA</sequence>
<dbReference type="InterPro" id="IPR054414">
    <property type="entry name" value="Ccdc124/Oxs1_C"/>
</dbReference>
<feature type="domain" description="Coiled-coil" evidence="4">
    <location>
        <begin position="125"/>
        <end position="212"/>
    </location>
</feature>
<evidence type="ECO:0008006" key="8">
    <source>
        <dbReference type="Google" id="ProtNLM"/>
    </source>
</evidence>
<evidence type="ECO:0000256" key="1">
    <source>
        <dbReference type="ARBA" id="ARBA00008296"/>
    </source>
</evidence>
<proteinExistence type="inferred from homology"/>
<dbReference type="OrthoDB" id="76412at2759"/>
<accession>A0A9W8LFK4</accession>
<dbReference type="GO" id="GO:0005634">
    <property type="term" value="C:nucleus"/>
    <property type="evidence" value="ECO:0007669"/>
    <property type="project" value="TreeGrafter"/>
</dbReference>
<feature type="region of interest" description="Disordered" evidence="3">
    <location>
        <begin position="1"/>
        <end position="115"/>
    </location>
</feature>
<dbReference type="InterPro" id="IPR010422">
    <property type="entry name" value="Ccdc124/Oxs1"/>
</dbReference>
<dbReference type="Proteomes" id="UP001140217">
    <property type="component" value="Unassembled WGS sequence"/>
</dbReference>
<organism evidence="6 7">
    <name type="scientific">Coemansia javaensis</name>
    <dbReference type="NCBI Taxonomy" id="2761396"/>
    <lineage>
        <taxon>Eukaryota</taxon>
        <taxon>Fungi</taxon>
        <taxon>Fungi incertae sedis</taxon>
        <taxon>Zoopagomycota</taxon>
        <taxon>Kickxellomycotina</taxon>
        <taxon>Kickxellomycetes</taxon>
        <taxon>Kickxellales</taxon>
        <taxon>Kickxellaceae</taxon>
        <taxon>Coemansia</taxon>
    </lineage>
</organism>
<dbReference type="GO" id="GO:0003713">
    <property type="term" value="F:transcription coactivator activity"/>
    <property type="evidence" value="ECO:0007669"/>
    <property type="project" value="TreeGrafter"/>
</dbReference>
<dbReference type="InterPro" id="IPR054413">
    <property type="entry name" value="LSO1/2"/>
</dbReference>
<evidence type="ECO:0000259" key="4">
    <source>
        <dbReference type="Pfam" id="PF06244"/>
    </source>
</evidence>
<evidence type="ECO:0000313" key="6">
    <source>
        <dbReference type="EMBL" id="KAJ2779557.1"/>
    </source>
</evidence>
<dbReference type="Pfam" id="PF06244">
    <property type="entry name" value="Ccdc124"/>
    <property type="match status" value="1"/>
</dbReference>